<dbReference type="GO" id="GO:0004672">
    <property type="term" value="F:protein kinase activity"/>
    <property type="evidence" value="ECO:0007669"/>
    <property type="project" value="InterPro"/>
</dbReference>
<dbReference type="EMBL" id="JASUXU010000006">
    <property type="protein sequence ID" value="KAK0325571.1"/>
    <property type="molecule type" value="Genomic_DNA"/>
</dbReference>
<reference evidence="3" key="1">
    <citation type="submission" date="2021-12" db="EMBL/GenBank/DDBJ databases">
        <title>Black yeast isolated from Biological Soil Crust.</title>
        <authorList>
            <person name="Kurbessoian T."/>
        </authorList>
    </citation>
    <scope>NUCLEOTIDE SEQUENCE</scope>
    <source>
        <strain evidence="3">CCFEE 5208</strain>
    </source>
</reference>
<dbReference type="PROSITE" id="PS50011">
    <property type="entry name" value="PROTEIN_KINASE_DOM"/>
    <property type="match status" value="1"/>
</dbReference>
<feature type="region of interest" description="Disordered" evidence="1">
    <location>
        <begin position="640"/>
        <end position="725"/>
    </location>
</feature>
<dbReference type="InterPro" id="IPR000719">
    <property type="entry name" value="Prot_kinase_dom"/>
</dbReference>
<feature type="region of interest" description="Disordered" evidence="1">
    <location>
        <begin position="1"/>
        <end position="209"/>
    </location>
</feature>
<name>A0AAN6JDF4_9PEZI</name>
<dbReference type="Pfam" id="PF07714">
    <property type="entry name" value="PK_Tyr_Ser-Thr"/>
    <property type="match status" value="1"/>
</dbReference>
<dbReference type="InterPro" id="IPR050167">
    <property type="entry name" value="Ser_Thr_protein_kinase"/>
</dbReference>
<feature type="compositionally biased region" description="Pro residues" evidence="1">
    <location>
        <begin position="57"/>
        <end position="66"/>
    </location>
</feature>
<organism evidence="3 4">
    <name type="scientific">Friedmanniomyces endolithicus</name>
    <dbReference type="NCBI Taxonomy" id="329885"/>
    <lineage>
        <taxon>Eukaryota</taxon>
        <taxon>Fungi</taxon>
        <taxon>Dikarya</taxon>
        <taxon>Ascomycota</taxon>
        <taxon>Pezizomycotina</taxon>
        <taxon>Dothideomycetes</taxon>
        <taxon>Dothideomycetidae</taxon>
        <taxon>Mycosphaerellales</taxon>
        <taxon>Teratosphaeriaceae</taxon>
        <taxon>Friedmanniomyces</taxon>
    </lineage>
</organism>
<feature type="compositionally biased region" description="Basic and acidic residues" evidence="1">
    <location>
        <begin position="102"/>
        <end position="126"/>
    </location>
</feature>
<dbReference type="InterPro" id="IPR001245">
    <property type="entry name" value="Ser-Thr/Tyr_kinase_cat_dom"/>
</dbReference>
<dbReference type="Proteomes" id="UP001168146">
    <property type="component" value="Unassembled WGS sequence"/>
</dbReference>
<evidence type="ECO:0000259" key="2">
    <source>
        <dbReference type="PROSITE" id="PS50011"/>
    </source>
</evidence>
<comment type="caution">
    <text evidence="3">The sequence shown here is derived from an EMBL/GenBank/DDBJ whole genome shotgun (WGS) entry which is preliminary data.</text>
</comment>
<dbReference type="InterPro" id="IPR011009">
    <property type="entry name" value="Kinase-like_dom_sf"/>
</dbReference>
<evidence type="ECO:0000256" key="1">
    <source>
        <dbReference type="SAM" id="MobiDB-lite"/>
    </source>
</evidence>
<feature type="compositionally biased region" description="Basic residues" evidence="1">
    <location>
        <begin position="677"/>
        <end position="692"/>
    </location>
</feature>
<dbReference type="GO" id="GO:0007165">
    <property type="term" value="P:signal transduction"/>
    <property type="evidence" value="ECO:0007669"/>
    <property type="project" value="TreeGrafter"/>
</dbReference>
<dbReference type="SUPFAM" id="SSF56112">
    <property type="entry name" value="Protein kinase-like (PK-like)"/>
    <property type="match status" value="1"/>
</dbReference>
<dbReference type="GO" id="GO:0005737">
    <property type="term" value="C:cytoplasm"/>
    <property type="evidence" value="ECO:0007669"/>
    <property type="project" value="TreeGrafter"/>
</dbReference>
<dbReference type="Gene3D" id="1.10.510.10">
    <property type="entry name" value="Transferase(Phosphotransferase) domain 1"/>
    <property type="match status" value="1"/>
</dbReference>
<feature type="domain" description="Protein kinase" evidence="2">
    <location>
        <begin position="349"/>
        <end position="589"/>
    </location>
</feature>
<gene>
    <name evidence="3" type="ORF">LTR82_003106</name>
</gene>
<evidence type="ECO:0000313" key="4">
    <source>
        <dbReference type="Proteomes" id="UP001168146"/>
    </source>
</evidence>
<dbReference type="AlphaFoldDB" id="A0AAN6JDF4"/>
<feature type="compositionally biased region" description="Polar residues" evidence="1">
    <location>
        <begin position="660"/>
        <end position="673"/>
    </location>
</feature>
<feature type="region of interest" description="Disordered" evidence="1">
    <location>
        <begin position="837"/>
        <end position="857"/>
    </location>
</feature>
<accession>A0AAN6JDF4</accession>
<dbReference type="GO" id="GO:0005524">
    <property type="term" value="F:ATP binding"/>
    <property type="evidence" value="ECO:0007669"/>
    <property type="project" value="InterPro"/>
</dbReference>
<dbReference type="PANTHER" id="PTHR23257">
    <property type="entry name" value="SERINE-THREONINE PROTEIN KINASE"/>
    <property type="match status" value="1"/>
</dbReference>
<protein>
    <recommendedName>
        <fullName evidence="2">Protein kinase domain-containing protein</fullName>
    </recommendedName>
</protein>
<sequence>MPHLFSFAGHSTNEAVQDMDHDRPHKQPSRRPSLLKNIGSLWKRHHEQQGDAEPIPQTAPPEPSPPSVDYFGPARRRSWQDHSVGSRPRRAIPSLPRPQTFRRQESERRERLLEVEPSPTEKRALSADRFPPAIGASAARRPLSPIPYPFPLRTSAPDVNASDQQPPLPSERQQSDVDTQKPARILPNDLPPLQIPDHSSEGPLLDDDRDEQAVDQVALRDEYDRRWILNLSMHFRDKSNREKFFVTFADKPNRWRRVTVSLDYRDAPHDSLEAVLNGLHYQRDKSFHIYEAIRESLAEIQYYDTVTNLKLETTREDGQLHVHVREDANEIIQYPAISLFQHVQTRRYRESQLEFVSHISGFVYKVIADGAIVIKKEIPGPDTVDEFLYEVNALAALVDCDDVVQLEGLVTDDCGSCVKGLLISYATQGALVDLLYEFRGAPELHWYRREKWARQIVQGLADIHEAGFVQGDFTLSNIVVDADDNALIIDINRRGCPVGWEPPELGRLIDSGQRIGMHIGVKTDLWQLGMVLWALAEECDEPERSERPLPPVMDTVPNYFGRLIDMCLSTRPQGRVDAKKLLRLFPPAAGRSPSPRRWSAEHMQQLHPLNDSVSTHRSDKEYIDPDMAVTLDEVRRRRLDTDPASDFTSGHVTYVDPDSTPESVSYRFESSGSWVVGHRRGRSPVSSRRRRSSPYGRTVSSATSLSREPPSRGLRRGSSCGETEEVVGDDTVRMGYPPAICGDESLMVPGMTGPGGDIAGQHGPASFLRDTSDRRLHAAHSADFARLMHTDSGFDEHMVDELTLDDTMIPEIPETSHGTNMNAYDPERKDEFLHESEKLPDSGPIHTPSASSPPAVKRESEAAYWYRQSDYKGAMHIFRPLVLFRRAMYMYLVQFQRNSRRSEAAAHKMWDARTKCSRARFEM</sequence>
<proteinExistence type="predicted"/>
<evidence type="ECO:0000313" key="3">
    <source>
        <dbReference type="EMBL" id="KAK0325571.1"/>
    </source>
</evidence>